<keyword evidence="3" id="KW-1185">Reference proteome</keyword>
<dbReference type="EMBL" id="JANARS010000008">
    <property type="protein sequence ID" value="MCP3423635.1"/>
    <property type="molecule type" value="Genomic_DNA"/>
</dbReference>
<dbReference type="InterPro" id="IPR036390">
    <property type="entry name" value="WH_DNA-bd_sf"/>
</dbReference>
<dbReference type="InterPro" id="IPR005471">
    <property type="entry name" value="Tscrpt_reg_IclR_N"/>
</dbReference>
<dbReference type="Gene3D" id="1.10.10.10">
    <property type="entry name" value="Winged helix-like DNA-binding domain superfamily/Winged helix DNA-binding domain"/>
    <property type="match status" value="1"/>
</dbReference>
<dbReference type="SUPFAM" id="SSF46785">
    <property type="entry name" value="Winged helix' DNA-binding domain"/>
    <property type="match status" value="1"/>
</dbReference>
<dbReference type="Proteomes" id="UP001204524">
    <property type="component" value="Unassembled WGS sequence"/>
</dbReference>
<dbReference type="Pfam" id="PF09339">
    <property type="entry name" value="HTH_IclR"/>
    <property type="match status" value="1"/>
</dbReference>
<dbReference type="RefSeq" id="WP_254182804.1">
    <property type="nucleotide sequence ID" value="NZ_JANARS010000008.1"/>
</dbReference>
<evidence type="ECO:0000259" key="1">
    <source>
        <dbReference type="Pfam" id="PF09339"/>
    </source>
</evidence>
<gene>
    <name evidence="2" type="ORF">NCI01_17665</name>
</gene>
<evidence type="ECO:0000313" key="3">
    <source>
        <dbReference type="Proteomes" id="UP001204524"/>
    </source>
</evidence>
<protein>
    <submittedName>
        <fullName evidence="2">MarR family transcriptional regulator</fullName>
    </submittedName>
</protein>
<name>A0ABT1L0T3_9ACTN</name>
<proteinExistence type="predicted"/>
<sequence>MEKDAGPPSGVDRAPTGAQGRVLAALAQRDSPTTLAELAEITGLHDNTLRGHLDALHQAGHVSRVRVTPTGRGRPAWSYVAREAPYAALALALSRGLENTPGGTAREAGESGGRAWGEQLRELFDIDDRPPQERLMLALEHVGFRPEISAGRTSVRLTRCPFIDTARVHPEAVCSVHLGLIQGVLGQSLERAALQPFAEPGACLVTLAEPVTRA</sequence>
<organism evidence="2 3">
    <name type="scientific">Nocardioides pinisoli</name>
    <dbReference type="NCBI Taxonomy" id="2950279"/>
    <lineage>
        <taxon>Bacteria</taxon>
        <taxon>Bacillati</taxon>
        <taxon>Actinomycetota</taxon>
        <taxon>Actinomycetes</taxon>
        <taxon>Propionibacteriales</taxon>
        <taxon>Nocardioidaceae</taxon>
        <taxon>Nocardioides</taxon>
    </lineage>
</organism>
<evidence type="ECO:0000313" key="2">
    <source>
        <dbReference type="EMBL" id="MCP3423635.1"/>
    </source>
</evidence>
<dbReference type="InterPro" id="IPR036388">
    <property type="entry name" value="WH-like_DNA-bd_sf"/>
</dbReference>
<reference evidence="2 3" key="1">
    <citation type="submission" date="2022-06" db="EMBL/GenBank/DDBJ databases">
        <authorList>
            <person name="So Y."/>
        </authorList>
    </citation>
    <scope>NUCLEOTIDE SEQUENCE [LARGE SCALE GENOMIC DNA]</scope>
    <source>
        <strain evidence="2 3">STR3</strain>
    </source>
</reference>
<accession>A0ABT1L0T3</accession>
<comment type="caution">
    <text evidence="2">The sequence shown here is derived from an EMBL/GenBank/DDBJ whole genome shotgun (WGS) entry which is preliminary data.</text>
</comment>
<feature type="domain" description="HTH iclR-type" evidence="1">
    <location>
        <begin position="21"/>
        <end position="64"/>
    </location>
</feature>